<name>A0A1E3BIL6_ASPCR</name>
<evidence type="ECO:0000313" key="3">
    <source>
        <dbReference type="EMBL" id="ODM20795.1"/>
    </source>
</evidence>
<dbReference type="Proteomes" id="UP000094569">
    <property type="component" value="Unassembled WGS sequence"/>
</dbReference>
<feature type="compositionally biased region" description="Acidic residues" evidence="1">
    <location>
        <begin position="188"/>
        <end position="202"/>
    </location>
</feature>
<feature type="compositionally biased region" description="Acidic residues" evidence="1">
    <location>
        <begin position="493"/>
        <end position="503"/>
    </location>
</feature>
<feature type="compositionally biased region" description="Acidic residues" evidence="1">
    <location>
        <begin position="126"/>
        <end position="136"/>
    </location>
</feature>
<feature type="compositionally biased region" description="Basic and acidic residues" evidence="1">
    <location>
        <begin position="244"/>
        <end position="266"/>
    </location>
</feature>
<proteinExistence type="predicted"/>
<gene>
    <name evidence="3" type="ORF">SI65_03848</name>
</gene>
<sequence length="647" mass="74467">MPRRAPRDYYSEEEEIYEVPRRQKRSTARAPAAAADDEEYYVRKRGKSKSRIPVAAAPPVEEFERLRVRDKAPSQPQPPVPPPMPLGVRYGPAMDMEGFAFRRGKGDVGGKKGKKGRKSKSAPVSEESESEDDDEEVRVKHVKRPKSKSKTRRREIEEEDEEEEVVYKEKKKGGKKAKGKKEKYVEASETESSSEEEDDEEYAVPVRRGGRHMVAPAPVPVPVPDDDDDSEEEIVHRRKKKGKTPVEPEYERATRKASKRGKEETIRYPSVPKMKSRRRDETESETETESESETTSDDSDDDGIVVRKSERRGRSKGKKAKHRKDESSGSPNLREPSMSRKRRQKFIDTEYEMVKPTRAQSPDFPRSKSKKGRRSKDDMFIEPFDPYANWPPVETSSKKKKSKAKAIQPRARSADRDVSRDISRRMKDARNARDDLEVDLYSRRKAHYPAADFVPPKAGALVAPKSRQRMRGTSMSDMGWPQPAGRKLKYLPEEESSSEESSEDEKATPYLGTKPKHQAPAQKDRLWTEITKDLVVREAIERAGYEYEETDQFYYIFAYLHYEDVSGLVDMSEEIRQARRQRIHEIGREHAGYALPPAPSAPPVFSKYGQPMMEQPRPWPYSGHGMAQPQESAYEDSRWRLPRMGRW</sequence>
<feature type="compositionally biased region" description="Acidic residues" evidence="1">
    <location>
        <begin position="282"/>
        <end position="303"/>
    </location>
</feature>
<feature type="compositionally biased region" description="Basic and acidic residues" evidence="1">
    <location>
        <begin position="345"/>
        <end position="355"/>
    </location>
</feature>
<keyword evidence="4" id="KW-1185">Reference proteome</keyword>
<feature type="compositionally biased region" description="Basic and acidic residues" evidence="1">
    <location>
        <begin position="412"/>
        <end position="430"/>
    </location>
</feature>
<feature type="region of interest" description="Disordered" evidence="1">
    <location>
        <begin position="1"/>
        <end position="430"/>
    </location>
</feature>
<dbReference type="EMBL" id="JXNT01000003">
    <property type="protein sequence ID" value="ODM20795.1"/>
    <property type="molecule type" value="Genomic_DNA"/>
</dbReference>
<dbReference type="STRING" id="573508.A0A1E3BIL6"/>
<reference evidence="3 4" key="1">
    <citation type="journal article" date="2016" name="BMC Genomics">
        <title>Comparative genomic and transcriptomic analyses of the Fuzhuan brick tea-fermentation fungus Aspergillus cristatus.</title>
        <authorList>
            <person name="Ge Y."/>
            <person name="Wang Y."/>
            <person name="Liu Y."/>
            <person name="Tan Y."/>
            <person name="Ren X."/>
            <person name="Zhang X."/>
            <person name="Hyde K.D."/>
            <person name="Liu Y."/>
            <person name="Liu Z."/>
        </authorList>
    </citation>
    <scope>NUCLEOTIDE SEQUENCE [LARGE SCALE GENOMIC DNA]</scope>
    <source>
        <strain evidence="3 4">GZAAS20.1005</strain>
    </source>
</reference>
<feature type="compositionally biased region" description="Basic and acidic residues" evidence="1">
    <location>
        <begin position="1"/>
        <end position="10"/>
    </location>
</feature>
<dbReference type="OrthoDB" id="5410752at2759"/>
<protein>
    <recommendedName>
        <fullName evidence="2">DUF8035 domain-containing protein</fullName>
    </recommendedName>
</protein>
<feature type="compositionally biased region" description="Basic residues" evidence="1">
    <location>
        <begin position="309"/>
        <end position="322"/>
    </location>
</feature>
<feature type="compositionally biased region" description="Basic residues" evidence="1">
    <location>
        <begin position="169"/>
        <end position="181"/>
    </location>
</feature>
<feature type="domain" description="DUF8035" evidence="2">
    <location>
        <begin position="524"/>
        <end position="578"/>
    </location>
</feature>
<comment type="caution">
    <text evidence="3">The sequence shown here is derived from an EMBL/GenBank/DDBJ whole genome shotgun (WGS) entry which is preliminary data.</text>
</comment>
<feature type="compositionally biased region" description="Basic and acidic residues" evidence="1">
    <location>
        <begin position="62"/>
        <end position="72"/>
    </location>
</feature>
<evidence type="ECO:0000259" key="2">
    <source>
        <dbReference type="Pfam" id="PF26118"/>
    </source>
</evidence>
<feature type="compositionally biased region" description="Basic residues" evidence="1">
    <location>
        <begin position="140"/>
        <end position="153"/>
    </location>
</feature>
<feature type="compositionally biased region" description="Basic residues" evidence="1">
    <location>
        <begin position="111"/>
        <end position="120"/>
    </location>
</feature>
<dbReference type="AlphaFoldDB" id="A0A1E3BIL6"/>
<evidence type="ECO:0000256" key="1">
    <source>
        <dbReference type="SAM" id="MobiDB-lite"/>
    </source>
</evidence>
<dbReference type="InterPro" id="IPR058348">
    <property type="entry name" value="DUF8035"/>
</dbReference>
<organism evidence="3 4">
    <name type="scientific">Aspergillus cristatus</name>
    <name type="common">Chinese Fuzhuan brick tea-fermentation fungus</name>
    <name type="synonym">Eurotium cristatum</name>
    <dbReference type="NCBI Taxonomy" id="573508"/>
    <lineage>
        <taxon>Eukaryota</taxon>
        <taxon>Fungi</taxon>
        <taxon>Dikarya</taxon>
        <taxon>Ascomycota</taxon>
        <taxon>Pezizomycotina</taxon>
        <taxon>Eurotiomycetes</taxon>
        <taxon>Eurotiomycetidae</taxon>
        <taxon>Eurotiales</taxon>
        <taxon>Aspergillaceae</taxon>
        <taxon>Aspergillus</taxon>
        <taxon>Aspergillus subgen. Aspergillus</taxon>
    </lineage>
</organism>
<feature type="compositionally biased region" description="Pro residues" evidence="1">
    <location>
        <begin position="75"/>
        <end position="85"/>
    </location>
</feature>
<feature type="region of interest" description="Disordered" evidence="1">
    <location>
        <begin position="459"/>
        <end position="522"/>
    </location>
</feature>
<accession>A0A1E3BIL6</accession>
<evidence type="ECO:0000313" key="4">
    <source>
        <dbReference type="Proteomes" id="UP000094569"/>
    </source>
</evidence>
<dbReference type="Pfam" id="PF26118">
    <property type="entry name" value="DUF8035"/>
    <property type="match status" value="1"/>
</dbReference>
<dbReference type="VEuPathDB" id="FungiDB:SI65_03848"/>